<feature type="compositionally biased region" description="Basic and acidic residues" evidence="1">
    <location>
        <begin position="1255"/>
        <end position="1265"/>
    </location>
</feature>
<evidence type="ECO:0000259" key="2">
    <source>
        <dbReference type="Pfam" id="PF20248"/>
    </source>
</evidence>
<feature type="domain" description="DUF6603" evidence="2">
    <location>
        <begin position="468"/>
        <end position="1041"/>
    </location>
</feature>
<accession>A0ABV2YLU5</accession>
<organism evidence="3 4">
    <name type="scientific">Streptomyces fragilis</name>
    <dbReference type="NCBI Taxonomy" id="67301"/>
    <lineage>
        <taxon>Bacteria</taxon>
        <taxon>Bacillati</taxon>
        <taxon>Actinomycetota</taxon>
        <taxon>Actinomycetes</taxon>
        <taxon>Kitasatosporales</taxon>
        <taxon>Streptomycetaceae</taxon>
        <taxon>Streptomyces</taxon>
    </lineage>
</organism>
<dbReference type="InterPro" id="IPR046538">
    <property type="entry name" value="DUF6603"/>
</dbReference>
<sequence>MTTPQENPPASQEQPAEVTDGQSALVEEVLRLIEPLTDAAANPMALARLLAATGWRPEAAGDDAGEQVAGWLEDVAGVVGSLQQAVENPPQDLDGLKELLETVGRAVQVVRTVPPALGDLDPGRFAEDVVQHLVTDWLRLHHPLLRSVLLLLGVLVEEDPASGGAAGETVTGAEGAAVRVPVARDRLRPERLVELVRDPVGVLRAAYLPDGPLDEEGADALAALLLPRLADLLRALGVGDVLAGLGDTTHTDLTPASVALGRRMLTFQLPVQPSGPVTGTAATLGATLGIGSATTGDLGVVLVPRGSATLQRQFGEWVLRADLAGAGPAVALGPGGVTFSGGAPTGGRAELCLELRKGDPSGGGQEPPALLLGSADGTRLEIGAFRAWIRAVLEQGRPGEPDPSDVEIGVGADKAAVVVAGGDGDGFLASVLPADGLRTEFALGLRWSRRRGLTFTGSGGLDAVLPVNARLGPVELVSVQLELHADAEDEELTARVGATARITLGPVTATVEGIGLEAGLSARDGNLGPVGLGAGFAPPKGAALKVAAGPVTGGGYLFFDRAKEEYAGVLALQLESIALTAVGLLTTRMPDGTDGFSLLILVCAEFTPIQLGFGFTLNGVGGLIGVNRSVSVDTLRAGVRTKALDSVLFPHDPLARAPEIAATLGAVFPPTPGRHVVGPMARIGWGTPTLLTLDLALLLELPTPVRLVLLGRLRMALPTEERAVVVVNMDVLGVIDFERGEASVDATLYDSRIAAFALTGDMAMRARWKGESNFALSAGGFHPRFQRPEGFPELRRLAISLLNGDNPRLRLEAYFALTSNTVQFGARLELYAAALGFSIDGMLSFDALVQLEPFGFQVDIGGRLTLKRGSRTLMGVGVEVALTGPTPWHVRGKARFEILFFSGEISFDRTFGARGTPAALPAAVDVAAKVEEAMADPRNWTAQLTGPGRTVVTLRQLPDADQQLIVHPLGGLSFTQRIAPLGLTLQRFGGAPVTGARRLDLDPELTVEDADPATATAPVPLRLTPTRDHFAPAQFLDLTDEEKLSAPSFERLVAGGTAEGALAADREHDGVHGSVLGYEEVVVDGPHRTATTTVAAAFARSGSAGPLTGADPLTGAGPSTGAEPLTAAALRTAASPAARAATRRTGRQGFAARPRVLGVRDTGWAVLAADAAVPAARTARATGAPAPVRAATWAEAAELRRDLRRSGGHDLRLVPDTPDFAAPDLTAPDLTAPDLTAVDDRGTRTAAGRTPRGAKTAEPHHKTDENPAGGTR</sequence>
<dbReference type="RefSeq" id="WP_108952862.1">
    <property type="nucleotide sequence ID" value="NZ_BEVZ01000002.1"/>
</dbReference>
<comment type="caution">
    <text evidence="3">The sequence shown here is derived from an EMBL/GenBank/DDBJ whole genome shotgun (WGS) entry which is preliminary data.</text>
</comment>
<feature type="compositionally biased region" description="Polar residues" evidence="1">
    <location>
        <begin position="1"/>
        <end position="14"/>
    </location>
</feature>
<evidence type="ECO:0000313" key="3">
    <source>
        <dbReference type="EMBL" id="MEU3556698.1"/>
    </source>
</evidence>
<evidence type="ECO:0000313" key="4">
    <source>
        <dbReference type="Proteomes" id="UP001550850"/>
    </source>
</evidence>
<feature type="region of interest" description="Disordered" evidence="1">
    <location>
        <begin position="1"/>
        <end position="21"/>
    </location>
</feature>
<protein>
    <submittedName>
        <fullName evidence="3">DUF6603 domain-containing protein</fullName>
    </submittedName>
</protein>
<feature type="compositionally biased region" description="Low complexity" evidence="1">
    <location>
        <begin position="1244"/>
        <end position="1254"/>
    </location>
</feature>
<proteinExistence type="predicted"/>
<feature type="region of interest" description="Disordered" evidence="1">
    <location>
        <begin position="1208"/>
        <end position="1272"/>
    </location>
</feature>
<reference evidence="3 4" key="1">
    <citation type="submission" date="2024-06" db="EMBL/GenBank/DDBJ databases">
        <title>The Natural Products Discovery Center: Release of the First 8490 Sequenced Strains for Exploring Actinobacteria Biosynthetic Diversity.</title>
        <authorList>
            <person name="Kalkreuter E."/>
            <person name="Kautsar S.A."/>
            <person name="Yang D."/>
            <person name="Bader C.D."/>
            <person name="Teijaro C.N."/>
            <person name="Fluegel L."/>
            <person name="Davis C.M."/>
            <person name="Simpson J.R."/>
            <person name="Lauterbach L."/>
            <person name="Steele A.D."/>
            <person name="Gui C."/>
            <person name="Meng S."/>
            <person name="Li G."/>
            <person name="Viehrig K."/>
            <person name="Ye F."/>
            <person name="Su P."/>
            <person name="Kiefer A.F."/>
            <person name="Nichols A."/>
            <person name="Cepeda A.J."/>
            <person name="Yan W."/>
            <person name="Fan B."/>
            <person name="Jiang Y."/>
            <person name="Adhikari A."/>
            <person name="Zheng C.-J."/>
            <person name="Schuster L."/>
            <person name="Cowan T.M."/>
            <person name="Smanski M.J."/>
            <person name="Chevrette M.G."/>
            <person name="De Carvalho L.P.S."/>
            <person name="Shen B."/>
        </authorList>
    </citation>
    <scope>NUCLEOTIDE SEQUENCE [LARGE SCALE GENOMIC DNA]</scope>
    <source>
        <strain evidence="3 4">NPDC038104</strain>
    </source>
</reference>
<keyword evidence="4" id="KW-1185">Reference proteome</keyword>
<evidence type="ECO:0000256" key="1">
    <source>
        <dbReference type="SAM" id="MobiDB-lite"/>
    </source>
</evidence>
<dbReference type="Proteomes" id="UP001550850">
    <property type="component" value="Unassembled WGS sequence"/>
</dbReference>
<gene>
    <name evidence="3" type="ORF">AB0E65_21150</name>
</gene>
<name>A0ABV2YLU5_9ACTN</name>
<dbReference type="Pfam" id="PF20248">
    <property type="entry name" value="DUF6603"/>
    <property type="match status" value="1"/>
</dbReference>
<dbReference type="EMBL" id="JBEZUR010000038">
    <property type="protein sequence ID" value="MEU3556698.1"/>
    <property type="molecule type" value="Genomic_DNA"/>
</dbReference>